<organism evidence="2 3">
    <name type="scientific">Pyronema omphalodes (strain CBS 100304)</name>
    <name type="common">Pyronema confluens</name>
    <dbReference type="NCBI Taxonomy" id="1076935"/>
    <lineage>
        <taxon>Eukaryota</taxon>
        <taxon>Fungi</taxon>
        <taxon>Dikarya</taxon>
        <taxon>Ascomycota</taxon>
        <taxon>Pezizomycotina</taxon>
        <taxon>Pezizomycetes</taxon>
        <taxon>Pezizales</taxon>
        <taxon>Pyronemataceae</taxon>
        <taxon>Pyronema</taxon>
    </lineage>
</organism>
<dbReference type="Proteomes" id="UP000018144">
    <property type="component" value="Unassembled WGS sequence"/>
</dbReference>
<accession>U4LQQ9</accession>
<reference evidence="2 3" key="1">
    <citation type="journal article" date="2013" name="PLoS Genet.">
        <title>The genome and development-dependent transcriptomes of Pyronema confluens: a window into fungal evolution.</title>
        <authorList>
            <person name="Traeger S."/>
            <person name="Altegoer F."/>
            <person name="Freitag M."/>
            <person name="Gabaldon T."/>
            <person name="Kempken F."/>
            <person name="Kumar A."/>
            <person name="Marcet-Houben M."/>
            <person name="Poggeler S."/>
            <person name="Stajich J.E."/>
            <person name="Nowrousian M."/>
        </authorList>
    </citation>
    <scope>NUCLEOTIDE SEQUENCE [LARGE SCALE GENOMIC DNA]</scope>
    <source>
        <strain evidence="3">CBS 100304</strain>
        <tissue evidence="2">Vegetative mycelium</tissue>
    </source>
</reference>
<feature type="compositionally biased region" description="Polar residues" evidence="1">
    <location>
        <begin position="74"/>
        <end position="84"/>
    </location>
</feature>
<protein>
    <submittedName>
        <fullName evidence="2">Uncharacterized protein</fullName>
    </submittedName>
</protein>
<evidence type="ECO:0000313" key="2">
    <source>
        <dbReference type="EMBL" id="CCX29636.1"/>
    </source>
</evidence>
<sequence length="186" mass="21417">MSSRKAYGVSLITPLAAHYVLYRRPLLACLLRAATPSCLRYVCFKTVEDTLTRSNLPIVHPPTTTEPVRRVPRNRSQPFSHRPNLGSNLRSNLAAVYGQKVCDLVSFKSPALQQPVKSLPQRTCHHPEPLFWNSKRWVGAWADKESEKGRLNQFRKVVGWWGSNAQRQPPRVRKSEIERGRWYVCR</sequence>
<dbReference type="EMBL" id="HF935309">
    <property type="protein sequence ID" value="CCX29636.1"/>
    <property type="molecule type" value="Genomic_DNA"/>
</dbReference>
<keyword evidence="3" id="KW-1185">Reference proteome</keyword>
<feature type="region of interest" description="Disordered" evidence="1">
    <location>
        <begin position="58"/>
        <end position="84"/>
    </location>
</feature>
<proteinExistence type="predicted"/>
<dbReference type="AlphaFoldDB" id="U4LQQ9"/>
<name>U4LQQ9_PYROM</name>
<evidence type="ECO:0000313" key="3">
    <source>
        <dbReference type="Proteomes" id="UP000018144"/>
    </source>
</evidence>
<gene>
    <name evidence="2" type="ORF">PCON_06297</name>
</gene>
<evidence type="ECO:0000256" key="1">
    <source>
        <dbReference type="SAM" id="MobiDB-lite"/>
    </source>
</evidence>